<dbReference type="HOGENOM" id="CLU_2184297_0_0_1"/>
<gene>
    <name evidence="1" type="ORF">M413DRAFT_32274</name>
</gene>
<name>A0A0C3BUH5_HEBCY</name>
<dbReference type="AlphaFoldDB" id="A0A0C3BUH5"/>
<reference evidence="2" key="2">
    <citation type="submission" date="2015-01" db="EMBL/GenBank/DDBJ databases">
        <title>Evolutionary Origins and Diversification of the Mycorrhizal Mutualists.</title>
        <authorList>
            <consortium name="DOE Joint Genome Institute"/>
            <consortium name="Mycorrhizal Genomics Consortium"/>
            <person name="Kohler A."/>
            <person name="Kuo A."/>
            <person name="Nagy L.G."/>
            <person name="Floudas D."/>
            <person name="Copeland A."/>
            <person name="Barry K.W."/>
            <person name="Cichocki N."/>
            <person name="Veneault-Fourrey C."/>
            <person name="LaButti K."/>
            <person name="Lindquist E.A."/>
            <person name="Lipzen A."/>
            <person name="Lundell T."/>
            <person name="Morin E."/>
            <person name="Murat C."/>
            <person name="Riley R."/>
            <person name="Ohm R."/>
            <person name="Sun H."/>
            <person name="Tunlid A."/>
            <person name="Henrissat B."/>
            <person name="Grigoriev I.V."/>
            <person name="Hibbett D.S."/>
            <person name="Martin F."/>
        </authorList>
    </citation>
    <scope>NUCLEOTIDE SEQUENCE [LARGE SCALE GENOMIC DNA]</scope>
    <source>
        <strain evidence="2">h7</strain>
    </source>
</reference>
<evidence type="ECO:0000313" key="2">
    <source>
        <dbReference type="Proteomes" id="UP000053424"/>
    </source>
</evidence>
<evidence type="ECO:0000313" key="1">
    <source>
        <dbReference type="EMBL" id="KIM35709.1"/>
    </source>
</evidence>
<accession>A0A0C3BUH5</accession>
<organism evidence="1 2">
    <name type="scientific">Hebeloma cylindrosporum</name>
    <dbReference type="NCBI Taxonomy" id="76867"/>
    <lineage>
        <taxon>Eukaryota</taxon>
        <taxon>Fungi</taxon>
        <taxon>Dikarya</taxon>
        <taxon>Basidiomycota</taxon>
        <taxon>Agaricomycotina</taxon>
        <taxon>Agaricomycetes</taxon>
        <taxon>Agaricomycetidae</taxon>
        <taxon>Agaricales</taxon>
        <taxon>Agaricineae</taxon>
        <taxon>Hymenogastraceae</taxon>
        <taxon>Hebeloma</taxon>
    </lineage>
</organism>
<protein>
    <submittedName>
        <fullName evidence="1">Uncharacterized protein</fullName>
    </submittedName>
</protein>
<sequence>MAKRPSRQALGCRLHSQAPSWTTSAHKLFLAERCSPNCRSMNIGHQDASSRFGVKSTSTQLIEGTHPDHTFRTSEWLFKLAAFLKRRHPPFLSSKMHAQSHDGNDGRQP</sequence>
<dbReference type="EMBL" id="KN831815">
    <property type="protein sequence ID" value="KIM35709.1"/>
    <property type="molecule type" value="Genomic_DNA"/>
</dbReference>
<keyword evidence="2" id="KW-1185">Reference proteome</keyword>
<proteinExistence type="predicted"/>
<reference evidence="1 2" key="1">
    <citation type="submission" date="2014-04" db="EMBL/GenBank/DDBJ databases">
        <authorList>
            <consortium name="DOE Joint Genome Institute"/>
            <person name="Kuo A."/>
            <person name="Gay G."/>
            <person name="Dore J."/>
            <person name="Kohler A."/>
            <person name="Nagy L.G."/>
            <person name="Floudas D."/>
            <person name="Copeland A."/>
            <person name="Barry K.W."/>
            <person name="Cichocki N."/>
            <person name="Veneault-Fourrey C."/>
            <person name="LaButti K."/>
            <person name="Lindquist E.A."/>
            <person name="Lipzen A."/>
            <person name="Lundell T."/>
            <person name="Morin E."/>
            <person name="Murat C."/>
            <person name="Sun H."/>
            <person name="Tunlid A."/>
            <person name="Henrissat B."/>
            <person name="Grigoriev I.V."/>
            <person name="Hibbett D.S."/>
            <person name="Martin F."/>
            <person name="Nordberg H.P."/>
            <person name="Cantor M.N."/>
            <person name="Hua S.X."/>
        </authorList>
    </citation>
    <scope>NUCLEOTIDE SEQUENCE [LARGE SCALE GENOMIC DNA]</scope>
    <source>
        <strain evidence="2">h7</strain>
    </source>
</reference>
<dbReference type="Proteomes" id="UP000053424">
    <property type="component" value="Unassembled WGS sequence"/>
</dbReference>